<dbReference type="EMBL" id="JBHTCH010000014">
    <property type="protein sequence ID" value="MFC7360637.1"/>
    <property type="molecule type" value="Genomic_DNA"/>
</dbReference>
<reference evidence="3" key="1">
    <citation type="journal article" date="2019" name="Int. J. Syst. Evol. Microbiol.">
        <title>The Global Catalogue of Microorganisms (GCM) 10K type strain sequencing project: providing services to taxonomists for standard genome sequencing and annotation.</title>
        <authorList>
            <consortium name="The Broad Institute Genomics Platform"/>
            <consortium name="The Broad Institute Genome Sequencing Center for Infectious Disease"/>
            <person name="Wu L."/>
            <person name="Ma J."/>
        </authorList>
    </citation>
    <scope>NUCLEOTIDE SEQUENCE [LARGE SCALE GENOMIC DNA]</scope>
    <source>
        <strain evidence="3">FCH27</strain>
    </source>
</reference>
<sequence length="220" mass="22431">MTASQALLRKDLGIWGWVLLAGALLLMLVTASKALGSTTDAVAAVGIAGASSGLGILVATLILREACLISSQRVENLNRVMNATAVAAGLAGLIDLPLRFPDEPAGFIAPAGALLSVVAFAVDVRKAGNRELDLALSTVSLSLVVAGVAFLFLATTSVDDMETWATRFACLAIGFAALACHLCWALLWWAGEIGEAAVAGPELPRAGAEYVGGENPSAAS</sequence>
<dbReference type="RefSeq" id="WP_255888832.1">
    <property type="nucleotide sequence ID" value="NZ_JAFMZM010000001.1"/>
</dbReference>
<feature type="transmembrane region" description="Helical" evidence="1">
    <location>
        <begin position="41"/>
        <end position="64"/>
    </location>
</feature>
<keyword evidence="1" id="KW-1133">Transmembrane helix</keyword>
<keyword evidence="3" id="KW-1185">Reference proteome</keyword>
<proteinExistence type="predicted"/>
<keyword evidence="1" id="KW-0472">Membrane</keyword>
<protein>
    <submittedName>
        <fullName evidence="2">Uncharacterized protein</fullName>
    </submittedName>
</protein>
<keyword evidence="1" id="KW-0812">Transmembrane</keyword>
<feature type="transmembrane region" description="Helical" evidence="1">
    <location>
        <begin position="104"/>
        <end position="122"/>
    </location>
</feature>
<comment type="caution">
    <text evidence="2">The sequence shown here is derived from an EMBL/GenBank/DDBJ whole genome shotgun (WGS) entry which is preliminary data.</text>
</comment>
<feature type="transmembrane region" description="Helical" evidence="1">
    <location>
        <begin position="12"/>
        <end position="35"/>
    </location>
</feature>
<feature type="transmembrane region" description="Helical" evidence="1">
    <location>
        <begin position="166"/>
        <end position="189"/>
    </location>
</feature>
<feature type="transmembrane region" description="Helical" evidence="1">
    <location>
        <begin position="76"/>
        <end position="98"/>
    </location>
</feature>
<accession>A0ABW2MZZ8</accession>
<evidence type="ECO:0000313" key="3">
    <source>
        <dbReference type="Proteomes" id="UP001596524"/>
    </source>
</evidence>
<gene>
    <name evidence="2" type="ORF">ACFQO6_10180</name>
</gene>
<evidence type="ECO:0000313" key="2">
    <source>
        <dbReference type="EMBL" id="MFC7360637.1"/>
    </source>
</evidence>
<organism evidence="2 3">
    <name type="scientific">Nocardioides astragali</name>
    <dbReference type="NCBI Taxonomy" id="1776736"/>
    <lineage>
        <taxon>Bacteria</taxon>
        <taxon>Bacillati</taxon>
        <taxon>Actinomycetota</taxon>
        <taxon>Actinomycetes</taxon>
        <taxon>Propionibacteriales</taxon>
        <taxon>Nocardioidaceae</taxon>
        <taxon>Nocardioides</taxon>
    </lineage>
</organism>
<dbReference type="Proteomes" id="UP001596524">
    <property type="component" value="Unassembled WGS sequence"/>
</dbReference>
<name>A0ABW2MZZ8_9ACTN</name>
<evidence type="ECO:0000256" key="1">
    <source>
        <dbReference type="SAM" id="Phobius"/>
    </source>
</evidence>
<feature type="transmembrane region" description="Helical" evidence="1">
    <location>
        <begin position="134"/>
        <end position="154"/>
    </location>
</feature>